<feature type="region of interest" description="Disordered" evidence="1">
    <location>
        <begin position="669"/>
        <end position="694"/>
    </location>
</feature>
<keyword evidence="4" id="KW-1185">Reference proteome</keyword>
<protein>
    <recommendedName>
        <fullName evidence="2">DUF7905 domain-containing protein</fullName>
    </recommendedName>
</protein>
<dbReference type="RefSeq" id="XP_033690655.1">
    <property type="nucleotide sequence ID" value="XM_033827498.1"/>
</dbReference>
<dbReference type="AlphaFoldDB" id="A0A6A6IYL0"/>
<evidence type="ECO:0000259" key="2">
    <source>
        <dbReference type="Pfam" id="PF25482"/>
    </source>
</evidence>
<evidence type="ECO:0000256" key="1">
    <source>
        <dbReference type="SAM" id="MobiDB-lite"/>
    </source>
</evidence>
<proteinExistence type="predicted"/>
<dbReference type="OrthoDB" id="4739136at2759"/>
<accession>A0A6A6IYL0</accession>
<evidence type="ECO:0000313" key="4">
    <source>
        <dbReference type="Proteomes" id="UP000800094"/>
    </source>
</evidence>
<feature type="compositionally biased region" description="Basic and acidic residues" evidence="1">
    <location>
        <begin position="669"/>
        <end position="685"/>
    </location>
</feature>
<organism evidence="3 4">
    <name type="scientific">Trematosphaeria pertusa</name>
    <dbReference type="NCBI Taxonomy" id="390896"/>
    <lineage>
        <taxon>Eukaryota</taxon>
        <taxon>Fungi</taxon>
        <taxon>Dikarya</taxon>
        <taxon>Ascomycota</taxon>
        <taxon>Pezizomycotina</taxon>
        <taxon>Dothideomycetes</taxon>
        <taxon>Pleosporomycetidae</taxon>
        <taxon>Pleosporales</taxon>
        <taxon>Massarineae</taxon>
        <taxon>Trematosphaeriaceae</taxon>
        <taxon>Trematosphaeria</taxon>
    </lineage>
</organism>
<feature type="compositionally biased region" description="Pro residues" evidence="1">
    <location>
        <begin position="1"/>
        <end position="10"/>
    </location>
</feature>
<evidence type="ECO:0000313" key="3">
    <source>
        <dbReference type="EMBL" id="KAF2255651.1"/>
    </source>
</evidence>
<feature type="domain" description="DUF7905" evidence="2">
    <location>
        <begin position="282"/>
        <end position="607"/>
    </location>
</feature>
<dbReference type="InterPro" id="IPR057227">
    <property type="entry name" value="DUF7905"/>
</dbReference>
<dbReference type="Proteomes" id="UP000800094">
    <property type="component" value="Unassembled WGS sequence"/>
</dbReference>
<name>A0A6A6IYL0_9PLEO</name>
<dbReference type="Pfam" id="PF25482">
    <property type="entry name" value="DUF7905"/>
    <property type="match status" value="1"/>
</dbReference>
<dbReference type="GeneID" id="54580828"/>
<gene>
    <name evidence="3" type="ORF">BU26DRAFT_5129</name>
</gene>
<feature type="region of interest" description="Disordered" evidence="1">
    <location>
        <begin position="1"/>
        <end position="21"/>
    </location>
</feature>
<reference evidence="3" key="1">
    <citation type="journal article" date="2020" name="Stud. Mycol.">
        <title>101 Dothideomycetes genomes: a test case for predicting lifestyles and emergence of pathogens.</title>
        <authorList>
            <person name="Haridas S."/>
            <person name="Albert R."/>
            <person name="Binder M."/>
            <person name="Bloem J."/>
            <person name="Labutti K."/>
            <person name="Salamov A."/>
            <person name="Andreopoulos B."/>
            <person name="Baker S."/>
            <person name="Barry K."/>
            <person name="Bills G."/>
            <person name="Bluhm B."/>
            <person name="Cannon C."/>
            <person name="Castanera R."/>
            <person name="Culley D."/>
            <person name="Daum C."/>
            <person name="Ezra D."/>
            <person name="Gonzalez J."/>
            <person name="Henrissat B."/>
            <person name="Kuo A."/>
            <person name="Liang C."/>
            <person name="Lipzen A."/>
            <person name="Lutzoni F."/>
            <person name="Magnuson J."/>
            <person name="Mondo S."/>
            <person name="Nolan M."/>
            <person name="Ohm R."/>
            <person name="Pangilinan J."/>
            <person name="Park H.-J."/>
            <person name="Ramirez L."/>
            <person name="Alfaro M."/>
            <person name="Sun H."/>
            <person name="Tritt A."/>
            <person name="Yoshinaga Y."/>
            <person name="Zwiers L.-H."/>
            <person name="Turgeon B."/>
            <person name="Goodwin S."/>
            <person name="Spatafora J."/>
            <person name="Crous P."/>
            <person name="Grigoriev I."/>
        </authorList>
    </citation>
    <scope>NUCLEOTIDE SEQUENCE</scope>
    <source>
        <strain evidence="3">CBS 122368</strain>
    </source>
</reference>
<dbReference type="EMBL" id="ML987189">
    <property type="protein sequence ID" value="KAF2255651.1"/>
    <property type="molecule type" value="Genomic_DNA"/>
</dbReference>
<feature type="region of interest" description="Disordered" evidence="1">
    <location>
        <begin position="409"/>
        <end position="428"/>
    </location>
</feature>
<sequence length="694" mass="79793">MSNRNGPPPHGAVARPANFGRPPNRFVRVPPEYRRVTLFRESERLAHLWKIETNCEVVSHWDHSKIVRFDVYGSGSNLDKAERQINDWILNANTKSKESSAWAKCPAFDNDKWYYKEVQEMERERKQMFKHPIPEGLEVPYKIVVDWPKDLGDHSEPVIPKDVFGTGLEALDTIRMDDEVWITPLDLRRIEISGFDIARVDSAEQHYFTMIQKARTSKFAAPFPLHMILDDREGMDVLLEEVERWWPNRTSHGIVPRLIYHPMMNIPGAFRQDGLHFTDLSTIQRAIQLALESARYEKGYYDFCIRYGCFALSSEKMPHSEIGKNYPKEHFLKALETRIDSEAKKWLFPDKEGDRLLARLVAAGDLLEPTKSAGFFGYKPPSLDETRPMLRGTWVFHDPNARIVNTQVFNRHPGRPGPQKQESNEKTKAAPTYSLIVVQIDWTDDEEGVYEKMEPRYFQLRPGHAGPKQNMDIKLLELGEGRAWQFSLESMTPLSKKLVSPALRGFADQVQMKLCYDMHSKEGFAEWPNIKSLKIHTGRLDKIYTFGIQKTGYKVEAVSMWYPQQRAPCWGINVRHSEWATHLCELERLPVGRAADWGDTVSTFLPDNGLTSSVTQENGDDLGVPNLRLSNNIEPPPRDGIRLLMEKLMKLSEVVNSSGGVTIGNITVETHEPKEKPKEKPDVKLKDKKVTRKY</sequence>